<accession>M5E3E1</accession>
<dbReference type="KEGG" id="tol:TOL_1600"/>
<keyword evidence="1" id="KW-0175">Coiled coil</keyword>
<dbReference type="Gene3D" id="1.25.40.10">
    <property type="entry name" value="Tetratricopeptide repeat domain"/>
    <property type="match status" value="1"/>
</dbReference>
<dbReference type="HOGENOM" id="CLU_029512_0_0_6"/>
<dbReference type="STRING" id="187493.CN03_10195"/>
<dbReference type="AlphaFoldDB" id="M5E3E1"/>
<proteinExistence type="predicted"/>
<dbReference type="SUPFAM" id="SSF48452">
    <property type="entry name" value="TPR-like"/>
    <property type="match status" value="1"/>
</dbReference>
<keyword evidence="3" id="KW-1185">Reference proteome</keyword>
<reference evidence="2 3" key="1">
    <citation type="journal article" date="2013" name="Genome Announc.">
        <title>Genome Sequence of Thalassolituus oleivorans MIL-1 (DSM 14913T).</title>
        <authorList>
            <person name="Golyshin P.N."/>
            <person name="Werner J."/>
            <person name="Chernikova T.N."/>
            <person name="Tran H."/>
            <person name="Ferrer M."/>
            <person name="Yakimov M.M."/>
            <person name="Teeling H."/>
            <person name="Golyshina O.V."/>
        </authorList>
    </citation>
    <scope>NUCLEOTIDE SEQUENCE [LARGE SCALE GENOMIC DNA]</scope>
    <source>
        <strain evidence="2 3">MIL-1</strain>
    </source>
</reference>
<protein>
    <recommendedName>
        <fullName evidence="4">Tetratricopeptide repeat protein</fullName>
    </recommendedName>
</protein>
<dbReference type="eggNOG" id="COG0457">
    <property type="taxonomic scope" value="Bacteria"/>
</dbReference>
<evidence type="ECO:0008006" key="4">
    <source>
        <dbReference type="Google" id="ProtNLM"/>
    </source>
</evidence>
<name>M5E3E1_9GAMM</name>
<dbReference type="InterPro" id="IPR011990">
    <property type="entry name" value="TPR-like_helical_dom_sf"/>
</dbReference>
<dbReference type="PATRIC" id="fig|1298593.3.peg.1529"/>
<feature type="coiled-coil region" evidence="1">
    <location>
        <begin position="560"/>
        <end position="591"/>
    </location>
</feature>
<dbReference type="EMBL" id="HF680312">
    <property type="protein sequence ID" value="CCU72024.1"/>
    <property type="molecule type" value="Genomic_DNA"/>
</dbReference>
<organism evidence="2 3">
    <name type="scientific">Thalassolituus oleivorans MIL-1</name>
    <dbReference type="NCBI Taxonomy" id="1298593"/>
    <lineage>
        <taxon>Bacteria</taxon>
        <taxon>Pseudomonadati</taxon>
        <taxon>Pseudomonadota</taxon>
        <taxon>Gammaproteobacteria</taxon>
        <taxon>Oceanospirillales</taxon>
        <taxon>Oceanospirillaceae</taxon>
        <taxon>Thalassolituus</taxon>
    </lineage>
</organism>
<sequence length="630" mass="73105">MLASVQADDLVDGLLDVDFDFDEVDDGANAEERLLRGNYYYHYLTSDYHEGLAALAAWKDLRETDESPEQEAEVMRAAMLLALGLEDEAEKAFFNAGITTTTASGDSWYYLAKRWYDLGEWERAEISARNALQAAPEITQSNLQETYSILVSSLSLQSRISDARVILRSMADESIWTGIARYNLILVMIRQNFGSRDLERLIADSIFYLPKNKEGNALRDRILLVAGISAMDHDKPEMANDYFQKMSLESVFSAPGLLHYGWNLLGQWRYEDALQPWRILQQQYDGFQPAVIESFLAVPHTLELIEATNESVQAYTSAEAKIVNMLEALDNFRDPVQIHEWILHWQLDNQSEGWGWQRQRLADVPDTPVALFAQGLIDEPAFVERLARLHDLDRMEHDLQRQKHDLELWQDVLVVRQQTLQNMGGKERLATLERQHMDLLRRTLAVQDRLMAEDEAVFAYASESEHKNIDLLRNVVPNVSYLSKVGTPTRDLAPYKERWRRMRGIQLWNIYEQEPQRRWDTTRHHWKLRAVTEQLLVQVENTRTSLEWADSSWKGFPERVTRLQQSLNIQLAQVEELHQRQLDDLQTMTDEYLTTLRARLNEYLAQSRLAIARLYDDSLQRKMRSAGGDK</sequence>
<dbReference type="Proteomes" id="UP000011866">
    <property type="component" value="Chromosome"/>
</dbReference>
<evidence type="ECO:0000256" key="1">
    <source>
        <dbReference type="SAM" id="Coils"/>
    </source>
</evidence>
<evidence type="ECO:0000313" key="2">
    <source>
        <dbReference type="EMBL" id="CCU72024.1"/>
    </source>
</evidence>
<evidence type="ECO:0000313" key="3">
    <source>
        <dbReference type="Proteomes" id="UP000011866"/>
    </source>
</evidence>
<gene>
    <name evidence="2" type="ORF">TOL_1600</name>
</gene>